<dbReference type="PROSITE" id="PS50853">
    <property type="entry name" value="FN3"/>
    <property type="match status" value="2"/>
</dbReference>
<sequence>MKRILLLLLATININQVYAQCVAPSKEQPAEAKCDGFKAKWGNVNNATYYLDVATSADFSTSSILPNYNNFNVGTNREIFLTGLAPGQKYYYRVRANGGCGAVSANSESMFFSTLSLSIPITREPSDQQCNGFKATWNAVTNPNAEGYYIDVATDVNFTPSSILSAYNNKQVGGQEVILTGLTPGTIYYYRVRATSSSCGTSESSIPKMYSTSGAASISYPSSPYCKSITDTKAVTRTGTTGGSYSASPAGLTINSSTGTITPSTSSPGNYTVTYTYNGGSCFNNASRTTSTTVIIASVPATPSAITVPTTKCANTTGNAFSITPVNGATSYTWSVTGTGWAITGGGSTNSANITIGSGQGTVSVVATNSCGASTPYSVTITPTATNTVTQASSSPSVYRNETMTAITHSTTGATGIGTATGLPAGVTASWANSTITISGAPTTAGTFNYSIPLTGGCGSVTATGTITVLSCTAPSPLAPGANYWNGYVYNYTGDTPAATTYVGTVAESPIFDRNVGEATITGNTSVRPNDFCRTAQTDKFFVTYLMKVTIAETGIYNFTVGGDDGYRLYVGDETTPVMSNWQDHDYTTTAAQKHLTAGEHLFRLEYYENLRVSRVSFSYGLTKGDGVNLPFGDRVWNVYGFTKPSLDFAAPILKASYAGYYVDANRDINSQAFWNKTTSPSNYTNWQGAPIQNDNFTVSYRRKGFECGYYQIKLVNADDDVEVYINGERKYQLSSGYGKEAEFINAGEKYLLNETTEMEVRLKENGGFANVAFNFEKVDFIYDGITTPPSGAAITIEDNITLASDLEVCSCTITAGKILTVPANRTLTVINKIDINENGKLVIADKGSLLQNEASTFTQITPGSFIYKRTSAPMKNYDYTYWSSSVVGQTAKALSPNTYRSDYYYWKNGWVFWTGLMQAGKGYIIAVPRPGTYSNNEVAFASGKTYSQPVQFIGVPNNGTITTQTPLGSKDYLVGNPYPSAIDAEQFLEDNKNSIKGSLYIWNNSDPSLTGKNLNNNDYKVYNAVGITKTQMNDTGLESSNNFEIAGGQAFFVQTMPTTTGEVIFNNGMRRKAKTGQNSKTNSDKSRIWLNLTNEQGAFKQLLVGYVPEATNEYEPLYDAETYNGNAYVNFYSLAQNKTLTIQGRLWPFSNSDVIPLGYSSTIAGNFTIAIDETDGDLTNQAVFIEDKLTGITYNLRKAGYTFATDQGTFNDRFVLKYSTTTLGNDDFEKVANGVTVSVANKNIRIEANAETMAKVWVYNMSGKVLYSKERIGQTQLQIANLKLANQVLVVKVELENGAVVTRKIVF</sequence>
<dbReference type="InterPro" id="IPR011658">
    <property type="entry name" value="PA14_dom"/>
</dbReference>
<dbReference type="InterPro" id="IPR013783">
    <property type="entry name" value="Ig-like_fold"/>
</dbReference>
<evidence type="ECO:0000313" key="4">
    <source>
        <dbReference type="EMBL" id="MBK0369818.1"/>
    </source>
</evidence>
<dbReference type="Pfam" id="PF19408">
    <property type="entry name" value="PKD_6"/>
    <property type="match status" value="1"/>
</dbReference>
<feature type="domain" description="Fibronectin type-III" evidence="2">
    <location>
        <begin position="23"/>
        <end position="117"/>
    </location>
</feature>
<dbReference type="InterPro" id="IPR003961">
    <property type="entry name" value="FN3_dom"/>
</dbReference>
<feature type="domain" description="PA14" evidence="3">
    <location>
        <begin position="480"/>
        <end position="636"/>
    </location>
</feature>
<comment type="caution">
    <text evidence="4">The sequence shown here is derived from an EMBL/GenBank/DDBJ whole genome shotgun (WGS) entry which is preliminary data.</text>
</comment>
<dbReference type="InterPro" id="IPR045829">
    <property type="entry name" value="PKD_6"/>
</dbReference>
<name>A0A934PMT4_9FLAO</name>
<feature type="chain" id="PRO_5037044248" evidence="1">
    <location>
        <begin position="20"/>
        <end position="1308"/>
    </location>
</feature>
<dbReference type="EMBL" id="JAEHFV010000002">
    <property type="protein sequence ID" value="MBK0369818.1"/>
    <property type="molecule type" value="Genomic_DNA"/>
</dbReference>
<dbReference type="InterPro" id="IPR036116">
    <property type="entry name" value="FN3_sf"/>
</dbReference>
<feature type="domain" description="Fibronectin type-III" evidence="2">
    <location>
        <begin position="119"/>
        <end position="215"/>
    </location>
</feature>
<dbReference type="Gene3D" id="2.60.40.10">
    <property type="entry name" value="Immunoglobulins"/>
    <property type="match status" value="2"/>
</dbReference>
<dbReference type="PROSITE" id="PS51820">
    <property type="entry name" value="PA14"/>
    <property type="match status" value="1"/>
</dbReference>
<feature type="signal peptide" evidence="1">
    <location>
        <begin position="1"/>
        <end position="19"/>
    </location>
</feature>
<proteinExistence type="predicted"/>
<evidence type="ECO:0000256" key="1">
    <source>
        <dbReference type="SAM" id="SignalP"/>
    </source>
</evidence>
<dbReference type="NCBIfam" id="NF033708">
    <property type="entry name" value="T9SS_Cterm_ChiA"/>
    <property type="match status" value="1"/>
</dbReference>
<keyword evidence="5" id="KW-1185">Reference proteome</keyword>
<gene>
    <name evidence="4" type="ORF">I5M07_08200</name>
</gene>
<dbReference type="InterPro" id="IPR037524">
    <property type="entry name" value="PA14/GLEYA"/>
</dbReference>
<protein>
    <submittedName>
        <fullName evidence="4">T9SS sorting signal type C domain-containing protein</fullName>
    </submittedName>
</protein>
<reference evidence="4" key="1">
    <citation type="submission" date="2020-12" db="EMBL/GenBank/DDBJ databases">
        <title>Bacterial novel species Flavobacterium sp. SE-1-e isolated from soil.</title>
        <authorList>
            <person name="Jung H.-Y."/>
        </authorList>
    </citation>
    <scope>NUCLEOTIDE SEQUENCE</scope>
    <source>
        <strain evidence="4">SE-1-e</strain>
    </source>
</reference>
<evidence type="ECO:0000313" key="5">
    <source>
        <dbReference type="Proteomes" id="UP000609172"/>
    </source>
</evidence>
<dbReference type="SUPFAM" id="SSF49265">
    <property type="entry name" value="Fibronectin type III"/>
    <property type="match status" value="1"/>
</dbReference>
<dbReference type="Proteomes" id="UP000609172">
    <property type="component" value="Unassembled WGS sequence"/>
</dbReference>
<dbReference type="SMART" id="SM00758">
    <property type="entry name" value="PA14"/>
    <property type="match status" value="1"/>
</dbReference>
<keyword evidence="1" id="KW-0732">Signal</keyword>
<organism evidence="4 5">
    <name type="scientific">Flavobacterium agrisoli</name>
    <dbReference type="NCBI Taxonomy" id="2793066"/>
    <lineage>
        <taxon>Bacteria</taxon>
        <taxon>Pseudomonadati</taxon>
        <taxon>Bacteroidota</taxon>
        <taxon>Flavobacteriia</taxon>
        <taxon>Flavobacteriales</taxon>
        <taxon>Flavobacteriaceae</taxon>
        <taxon>Flavobacterium</taxon>
    </lineage>
</organism>
<evidence type="ECO:0000259" key="2">
    <source>
        <dbReference type="PROSITE" id="PS50853"/>
    </source>
</evidence>
<dbReference type="SUPFAM" id="SSF56988">
    <property type="entry name" value="Anthrax protective antigen"/>
    <property type="match status" value="1"/>
</dbReference>
<dbReference type="Pfam" id="PF07691">
    <property type="entry name" value="PA14"/>
    <property type="match status" value="1"/>
</dbReference>
<accession>A0A934PMT4</accession>
<dbReference type="RefSeq" id="WP_200105729.1">
    <property type="nucleotide sequence ID" value="NZ_JAEHFV010000002.1"/>
</dbReference>
<evidence type="ECO:0000259" key="3">
    <source>
        <dbReference type="PROSITE" id="PS51820"/>
    </source>
</evidence>
<dbReference type="SMART" id="SM00060">
    <property type="entry name" value="FN3"/>
    <property type="match status" value="2"/>
</dbReference>